<keyword evidence="6" id="KW-1133">Transmembrane helix</keyword>
<accession>A0A7K2IZ55</accession>
<keyword evidence="1 3" id="KW-0456">Lyase</keyword>
<dbReference type="EC" id="4.2.2.-" evidence="3"/>
<evidence type="ECO:0000256" key="5">
    <source>
        <dbReference type="SAM" id="MobiDB-lite"/>
    </source>
</evidence>
<feature type="compositionally biased region" description="Basic and acidic residues" evidence="5">
    <location>
        <begin position="94"/>
        <end position="107"/>
    </location>
</feature>
<evidence type="ECO:0000313" key="9">
    <source>
        <dbReference type="Proteomes" id="UP000467124"/>
    </source>
</evidence>
<protein>
    <recommendedName>
        <fullName evidence="3">Probable endolytic peptidoglycan transglycosylase RlpA</fullName>
        <ecNumber evidence="3">4.2.2.-</ecNumber>
    </recommendedName>
</protein>
<dbReference type="GO" id="GO:0008932">
    <property type="term" value="F:lytic endotransglycosylase activity"/>
    <property type="evidence" value="ECO:0007669"/>
    <property type="project" value="UniProtKB-UniRule"/>
</dbReference>
<dbReference type="GO" id="GO:0000270">
    <property type="term" value="P:peptidoglycan metabolic process"/>
    <property type="evidence" value="ECO:0007669"/>
    <property type="project" value="UniProtKB-UniRule"/>
</dbReference>
<feature type="region of interest" description="Disordered" evidence="5">
    <location>
        <begin position="1"/>
        <end position="40"/>
    </location>
</feature>
<dbReference type="SUPFAM" id="SSF50685">
    <property type="entry name" value="Barwin-like endoglucanases"/>
    <property type="match status" value="1"/>
</dbReference>
<feature type="compositionally biased region" description="Polar residues" evidence="5">
    <location>
        <begin position="73"/>
        <end position="82"/>
    </location>
</feature>
<proteinExistence type="inferred from homology"/>
<keyword evidence="6" id="KW-0472">Membrane</keyword>
<comment type="function">
    <text evidence="3">Lytic transglycosylase with a strong preference for naked glycan strands that lack stem peptides.</text>
</comment>
<dbReference type="InterPro" id="IPR036908">
    <property type="entry name" value="RlpA-like_sf"/>
</dbReference>
<reference evidence="8 9" key="1">
    <citation type="journal article" date="2019" name="Nat. Commun.">
        <title>The antimicrobial potential of Streptomyces from insect microbiomes.</title>
        <authorList>
            <person name="Chevrette M.G."/>
            <person name="Carlson C.M."/>
            <person name="Ortega H.E."/>
            <person name="Thomas C."/>
            <person name="Ananiev G.E."/>
            <person name="Barns K.J."/>
            <person name="Book A.J."/>
            <person name="Cagnazzo J."/>
            <person name="Carlos C."/>
            <person name="Flanigan W."/>
            <person name="Grubbs K.J."/>
            <person name="Horn H.A."/>
            <person name="Hoffmann F.M."/>
            <person name="Klassen J.L."/>
            <person name="Knack J.J."/>
            <person name="Lewin G.R."/>
            <person name="McDonald B.R."/>
            <person name="Muller L."/>
            <person name="Melo W.G.P."/>
            <person name="Pinto-Tomas A.A."/>
            <person name="Schmitz A."/>
            <person name="Wendt-Pienkowski E."/>
            <person name="Wildman S."/>
            <person name="Zhao M."/>
            <person name="Zhang F."/>
            <person name="Bugni T.S."/>
            <person name="Andes D.R."/>
            <person name="Pupo M.T."/>
            <person name="Currie C.R."/>
        </authorList>
    </citation>
    <scope>NUCLEOTIDE SEQUENCE [LARGE SCALE GENOMIC DNA]</scope>
    <source>
        <strain evidence="8 9">SID5840</strain>
    </source>
</reference>
<dbReference type="CDD" id="cd22268">
    <property type="entry name" value="DPBB_RlpA-like"/>
    <property type="match status" value="1"/>
</dbReference>
<comment type="caution">
    <text evidence="8">The sequence shown here is derived from an EMBL/GenBank/DDBJ whole genome shotgun (WGS) entry which is preliminary data.</text>
</comment>
<evidence type="ECO:0000313" key="8">
    <source>
        <dbReference type="EMBL" id="MYR35260.1"/>
    </source>
</evidence>
<feature type="compositionally biased region" description="Low complexity" evidence="5">
    <location>
        <begin position="133"/>
        <end position="149"/>
    </location>
</feature>
<feature type="compositionally biased region" description="Low complexity" evidence="5">
    <location>
        <begin position="108"/>
        <end position="119"/>
    </location>
</feature>
<keyword evidence="2 3" id="KW-0961">Cell wall biogenesis/degradation</keyword>
<evidence type="ECO:0000256" key="2">
    <source>
        <dbReference type="ARBA" id="ARBA00023316"/>
    </source>
</evidence>
<evidence type="ECO:0000256" key="1">
    <source>
        <dbReference type="ARBA" id="ARBA00023239"/>
    </source>
</evidence>
<dbReference type="GO" id="GO:0071555">
    <property type="term" value="P:cell wall organization"/>
    <property type="evidence" value="ECO:0007669"/>
    <property type="project" value="UniProtKB-KW"/>
</dbReference>
<feature type="transmembrane region" description="Helical" evidence="6">
    <location>
        <begin position="43"/>
        <end position="66"/>
    </location>
</feature>
<evidence type="ECO:0000256" key="6">
    <source>
        <dbReference type="SAM" id="Phobius"/>
    </source>
</evidence>
<dbReference type="NCBIfam" id="TIGR00413">
    <property type="entry name" value="rlpA"/>
    <property type="match status" value="1"/>
</dbReference>
<dbReference type="RefSeq" id="WP_161111976.1">
    <property type="nucleotide sequence ID" value="NZ_JBEYHW010000010.1"/>
</dbReference>
<dbReference type="HAMAP" id="MF_02071">
    <property type="entry name" value="RlpA"/>
    <property type="match status" value="1"/>
</dbReference>
<dbReference type="AlphaFoldDB" id="A0A7K2IZ55"/>
<feature type="domain" description="RlpA-like protein double-psi beta-barrel" evidence="7">
    <location>
        <begin position="163"/>
        <end position="248"/>
    </location>
</feature>
<sequence length="253" mass="25702">MGKHEPQNPPVDDPMDDLAAATGPAETPLGPRRAAKRSRRKRAMIVASAAGLTLVVGGGAATAVIVSGANPGDATSTVTIPQAQPDPLVAAEGDTERDPELLERAEQARAQATTSQSASGPAIREEPDPEPETQSTESTDTGGSDTSASSGGGQGTGEGGTCQASFYGDGFHGATTANGETFDTYGMTAAHKTLPFDTMVRVTNPSNGKSVTVRINDRGPYISGRCLDLSTAAFDEIIGTGAGVGTVDWEVVG</sequence>
<gene>
    <name evidence="3" type="primary">rlpA</name>
    <name evidence="8" type="ORF">GTW20_24095</name>
</gene>
<dbReference type="Pfam" id="PF03330">
    <property type="entry name" value="DPBB_1"/>
    <property type="match status" value="1"/>
</dbReference>
<evidence type="ECO:0000256" key="4">
    <source>
        <dbReference type="RuleBase" id="RU003495"/>
    </source>
</evidence>
<dbReference type="Proteomes" id="UP000467124">
    <property type="component" value="Unassembled WGS sequence"/>
</dbReference>
<evidence type="ECO:0000259" key="7">
    <source>
        <dbReference type="Pfam" id="PF03330"/>
    </source>
</evidence>
<organism evidence="8 9">
    <name type="scientific">Nocardiopsis alba</name>
    <dbReference type="NCBI Taxonomy" id="53437"/>
    <lineage>
        <taxon>Bacteria</taxon>
        <taxon>Bacillati</taxon>
        <taxon>Actinomycetota</taxon>
        <taxon>Actinomycetes</taxon>
        <taxon>Streptosporangiales</taxon>
        <taxon>Nocardiopsidaceae</taxon>
        <taxon>Nocardiopsis</taxon>
    </lineage>
</organism>
<feature type="compositionally biased region" description="Gly residues" evidence="5">
    <location>
        <begin position="150"/>
        <end position="160"/>
    </location>
</feature>
<dbReference type="InterPro" id="IPR009009">
    <property type="entry name" value="RlpA-like_DPBB"/>
</dbReference>
<feature type="region of interest" description="Disordered" evidence="5">
    <location>
        <begin position="66"/>
        <end position="161"/>
    </location>
</feature>
<dbReference type="PANTHER" id="PTHR34183:SF8">
    <property type="entry name" value="ENDOLYTIC PEPTIDOGLYCAN TRANSGLYCOSYLASE RLPA-RELATED"/>
    <property type="match status" value="1"/>
</dbReference>
<dbReference type="InterPro" id="IPR034718">
    <property type="entry name" value="RlpA"/>
</dbReference>
<keyword evidence="6" id="KW-0812">Transmembrane</keyword>
<dbReference type="InterPro" id="IPR012997">
    <property type="entry name" value="RplA"/>
</dbReference>
<dbReference type="EMBL" id="WWHY01000001">
    <property type="protein sequence ID" value="MYR35260.1"/>
    <property type="molecule type" value="Genomic_DNA"/>
</dbReference>
<dbReference type="Gene3D" id="2.40.40.10">
    <property type="entry name" value="RlpA-like domain"/>
    <property type="match status" value="1"/>
</dbReference>
<evidence type="ECO:0000256" key="3">
    <source>
        <dbReference type="HAMAP-Rule" id="MF_02071"/>
    </source>
</evidence>
<name>A0A7K2IZ55_9ACTN</name>
<comment type="similarity">
    <text evidence="3 4">Belongs to the RlpA family.</text>
</comment>
<dbReference type="PANTHER" id="PTHR34183">
    <property type="entry name" value="ENDOLYTIC PEPTIDOGLYCAN TRANSGLYCOSYLASE RLPA"/>
    <property type="match status" value="1"/>
</dbReference>